<name>A0AAV4TDW1_9ARAC</name>
<protein>
    <submittedName>
        <fullName evidence="2">Uncharacterized protein</fullName>
    </submittedName>
</protein>
<dbReference type="Proteomes" id="UP001054837">
    <property type="component" value="Unassembled WGS sequence"/>
</dbReference>
<feature type="region of interest" description="Disordered" evidence="1">
    <location>
        <begin position="34"/>
        <end position="110"/>
    </location>
</feature>
<dbReference type="EMBL" id="BPLQ01009284">
    <property type="protein sequence ID" value="GIY43047.1"/>
    <property type="molecule type" value="Genomic_DNA"/>
</dbReference>
<evidence type="ECO:0000256" key="1">
    <source>
        <dbReference type="SAM" id="MobiDB-lite"/>
    </source>
</evidence>
<organism evidence="2 3">
    <name type="scientific">Caerostris darwini</name>
    <dbReference type="NCBI Taxonomy" id="1538125"/>
    <lineage>
        <taxon>Eukaryota</taxon>
        <taxon>Metazoa</taxon>
        <taxon>Ecdysozoa</taxon>
        <taxon>Arthropoda</taxon>
        <taxon>Chelicerata</taxon>
        <taxon>Arachnida</taxon>
        <taxon>Araneae</taxon>
        <taxon>Araneomorphae</taxon>
        <taxon>Entelegynae</taxon>
        <taxon>Araneoidea</taxon>
        <taxon>Araneidae</taxon>
        <taxon>Caerostris</taxon>
    </lineage>
</organism>
<dbReference type="AlphaFoldDB" id="A0AAV4TDW1"/>
<accession>A0AAV4TDW1</accession>
<sequence length="110" mass="12310">MVNNEDEKTNYINTYYERTILFRGSCSLTDLEIHQDFNGDDHGGHGDHDGRDDGHGDHDDRDDGHDVHDDGGRDDDHDVHDDGDRDDDHGAHDGGGHDDHDDGGHRDDDV</sequence>
<evidence type="ECO:0000313" key="3">
    <source>
        <dbReference type="Proteomes" id="UP001054837"/>
    </source>
</evidence>
<keyword evidence="3" id="KW-1185">Reference proteome</keyword>
<reference evidence="2 3" key="1">
    <citation type="submission" date="2021-06" db="EMBL/GenBank/DDBJ databases">
        <title>Caerostris darwini draft genome.</title>
        <authorList>
            <person name="Kono N."/>
            <person name="Arakawa K."/>
        </authorList>
    </citation>
    <scope>NUCLEOTIDE SEQUENCE [LARGE SCALE GENOMIC DNA]</scope>
</reference>
<proteinExistence type="predicted"/>
<gene>
    <name evidence="2" type="ORF">CDAR_573571</name>
</gene>
<comment type="caution">
    <text evidence="2">The sequence shown here is derived from an EMBL/GenBank/DDBJ whole genome shotgun (WGS) entry which is preliminary data.</text>
</comment>
<evidence type="ECO:0000313" key="2">
    <source>
        <dbReference type="EMBL" id="GIY43047.1"/>
    </source>
</evidence>